<evidence type="ECO:0000313" key="1">
    <source>
        <dbReference type="EMBL" id="KAA8570176.1"/>
    </source>
</evidence>
<dbReference type="AlphaFoldDB" id="A0A5M9JQS6"/>
<proteinExistence type="predicted"/>
<accession>A0A5M9JQS6</accession>
<name>A0A5M9JQS6_MONFR</name>
<organism evidence="1 2">
    <name type="scientific">Monilinia fructicola</name>
    <name type="common">Brown rot fungus</name>
    <name type="synonym">Ciboria fructicola</name>
    <dbReference type="NCBI Taxonomy" id="38448"/>
    <lineage>
        <taxon>Eukaryota</taxon>
        <taxon>Fungi</taxon>
        <taxon>Dikarya</taxon>
        <taxon>Ascomycota</taxon>
        <taxon>Pezizomycotina</taxon>
        <taxon>Leotiomycetes</taxon>
        <taxon>Helotiales</taxon>
        <taxon>Sclerotiniaceae</taxon>
        <taxon>Monilinia</taxon>
    </lineage>
</organism>
<protein>
    <submittedName>
        <fullName evidence="1">Uncharacterized protein</fullName>
    </submittedName>
</protein>
<dbReference type="Proteomes" id="UP000322873">
    <property type="component" value="Unassembled WGS sequence"/>
</dbReference>
<comment type="caution">
    <text evidence="1">The sequence shown here is derived from an EMBL/GenBank/DDBJ whole genome shotgun (WGS) entry which is preliminary data.</text>
</comment>
<evidence type="ECO:0000313" key="2">
    <source>
        <dbReference type="Proteomes" id="UP000322873"/>
    </source>
</evidence>
<gene>
    <name evidence="1" type="ORF">EYC84_002500</name>
</gene>
<reference evidence="1 2" key="1">
    <citation type="submission" date="2019-06" db="EMBL/GenBank/DDBJ databases">
        <title>Genome Sequence of the Brown Rot Fungal Pathogen Monilinia fructicola.</title>
        <authorList>
            <person name="De Miccolis Angelini R.M."/>
            <person name="Landi L."/>
            <person name="Abate D."/>
            <person name="Pollastro S."/>
            <person name="Romanazzi G."/>
            <person name="Faretra F."/>
        </authorList>
    </citation>
    <scope>NUCLEOTIDE SEQUENCE [LARGE SCALE GENOMIC DNA]</scope>
    <source>
        <strain evidence="1 2">Mfrc123</strain>
    </source>
</reference>
<sequence>MKWTTSFVAWHTCTRSRRWMSFLQFFFVTNNSTSASNEFMTAEGAVEEKMNIKKSSALTLEAHGSQVNTHSKRTFNVANR</sequence>
<keyword evidence="2" id="KW-1185">Reference proteome</keyword>
<dbReference type="EMBL" id="VICG01000007">
    <property type="protein sequence ID" value="KAA8570176.1"/>
    <property type="molecule type" value="Genomic_DNA"/>
</dbReference>